<dbReference type="RefSeq" id="WP_006981928.1">
    <property type="nucleotide sequence ID" value="NZ_ABVL01000016.1"/>
</dbReference>
<feature type="compositionally biased region" description="Basic and acidic residues" evidence="5">
    <location>
        <begin position="38"/>
        <end position="54"/>
    </location>
</feature>
<keyword evidence="2 6" id="KW-0732">Signal</keyword>
<comment type="similarity">
    <text evidence="4">Belongs to the bacterial secretin family.</text>
</comment>
<evidence type="ECO:0000313" key="9">
    <source>
        <dbReference type="Proteomes" id="UP000005824"/>
    </source>
</evidence>
<dbReference type="PANTHER" id="PTHR30332">
    <property type="entry name" value="PROBABLE GENERAL SECRETION PATHWAY PROTEIN D"/>
    <property type="match status" value="1"/>
</dbReference>
<feature type="chain" id="PRO_5002803234" evidence="6">
    <location>
        <begin position="28"/>
        <end position="880"/>
    </location>
</feature>
<protein>
    <submittedName>
        <fullName evidence="8">Type II and III secretion system protein</fullName>
    </submittedName>
</protein>
<evidence type="ECO:0000259" key="7">
    <source>
        <dbReference type="Pfam" id="PF00263"/>
    </source>
</evidence>
<keyword evidence="3" id="KW-0472">Membrane</keyword>
<dbReference type="InterPro" id="IPR050810">
    <property type="entry name" value="Bact_Secretion_Sys_Channel"/>
</dbReference>
<dbReference type="GO" id="GO:0016020">
    <property type="term" value="C:membrane"/>
    <property type="evidence" value="ECO:0007669"/>
    <property type="project" value="UniProtKB-SubCell"/>
</dbReference>
<dbReference type="Pfam" id="PF00263">
    <property type="entry name" value="Secretin"/>
    <property type="match status" value="1"/>
</dbReference>
<dbReference type="PANTHER" id="PTHR30332:SF24">
    <property type="entry name" value="SECRETIN GSPD-RELATED"/>
    <property type="match status" value="1"/>
</dbReference>
<gene>
    <name evidence="8" type="ORF">CfE428DRAFT_4607</name>
</gene>
<dbReference type="GO" id="GO:0009306">
    <property type="term" value="P:protein secretion"/>
    <property type="evidence" value="ECO:0007669"/>
    <property type="project" value="InterPro"/>
</dbReference>
<accession>B4D6R7</accession>
<dbReference type="Gene3D" id="1.25.40.10">
    <property type="entry name" value="Tetratricopeptide repeat domain"/>
    <property type="match status" value="1"/>
</dbReference>
<dbReference type="InterPro" id="IPR049997">
    <property type="entry name" value="Amuc_1098-like"/>
</dbReference>
<evidence type="ECO:0000256" key="2">
    <source>
        <dbReference type="ARBA" id="ARBA00022729"/>
    </source>
</evidence>
<comment type="subcellular location">
    <subcellularLocation>
        <location evidence="1">Membrane</location>
    </subcellularLocation>
</comment>
<dbReference type="STRING" id="497964.CfE428DRAFT_4607"/>
<dbReference type="NCBIfam" id="NF042912">
    <property type="entry name" value="Amuc_1098_fam"/>
    <property type="match status" value="1"/>
</dbReference>
<feature type="region of interest" description="Disordered" evidence="5">
    <location>
        <begin position="37"/>
        <end position="57"/>
    </location>
</feature>
<evidence type="ECO:0000256" key="3">
    <source>
        <dbReference type="ARBA" id="ARBA00023136"/>
    </source>
</evidence>
<keyword evidence="9" id="KW-1185">Reference proteome</keyword>
<dbReference type="InParanoid" id="B4D6R7"/>
<evidence type="ECO:0000256" key="5">
    <source>
        <dbReference type="SAM" id="MobiDB-lite"/>
    </source>
</evidence>
<evidence type="ECO:0000256" key="1">
    <source>
        <dbReference type="ARBA" id="ARBA00004370"/>
    </source>
</evidence>
<dbReference type="EMBL" id="ABVL01000016">
    <property type="protein sequence ID" value="EDY17868.1"/>
    <property type="molecule type" value="Genomic_DNA"/>
</dbReference>
<dbReference type="eggNOG" id="COG1450">
    <property type="taxonomic scope" value="Bacteria"/>
</dbReference>
<dbReference type="GO" id="GO:0015627">
    <property type="term" value="C:type II protein secretion system complex"/>
    <property type="evidence" value="ECO:0007669"/>
    <property type="project" value="TreeGrafter"/>
</dbReference>
<feature type="signal peptide" evidence="6">
    <location>
        <begin position="1"/>
        <end position="27"/>
    </location>
</feature>
<organism evidence="8 9">
    <name type="scientific">Chthoniobacter flavus Ellin428</name>
    <dbReference type="NCBI Taxonomy" id="497964"/>
    <lineage>
        <taxon>Bacteria</taxon>
        <taxon>Pseudomonadati</taxon>
        <taxon>Verrucomicrobiota</taxon>
        <taxon>Spartobacteria</taxon>
        <taxon>Chthoniobacterales</taxon>
        <taxon>Chthoniobacteraceae</taxon>
        <taxon>Chthoniobacter</taxon>
    </lineage>
</organism>
<dbReference type="InterPro" id="IPR011990">
    <property type="entry name" value="TPR-like_helical_dom_sf"/>
</dbReference>
<dbReference type="eggNOG" id="COG0457">
    <property type="taxonomic scope" value="Bacteria"/>
</dbReference>
<name>B4D6R7_9BACT</name>
<comment type="caution">
    <text evidence="8">The sequence shown here is derived from an EMBL/GenBank/DDBJ whole genome shotgun (WGS) entry which is preliminary data.</text>
</comment>
<sequence length="880" mass="93890">MIKPPLASTISSLLVCTMIITPTLSFAAGYNRGSVEGTAEREKARRSDYERQGREAIASGDAAMKDKDYEKATVFYKQACDTIPNAPYSQSLYDTALKDFCHASVKLAEQRITEGRYADAESTLHVVLDERYDPRCKDAIIILARLEQPDYYNKTIGPKFRANVEQVKQWFIEAQGLYDTGRFYLAKKRCEQILNLDPTNIAARKFEEKVDRALSDYGVAAYNETRADAIAKTDMAWARPVRRFNAPTEIVVENTSPQASTERIRRKLERIILPKLEFREATIREAIDFLKKKSVELDDFSPPGEKGVNIVLKLENAGGGAPAPAGAPAAAPAIPGIPGLDNGAAAPGAAAAPAAALGNPADARITVSLTNIPLIEALKYVTGLANLKYKVEPYAVSVVPMTENTDVLITKEWKIPPDLIPRTPGAGGAAASALAAPVAGGAGAGAGSDATKGGSGIADRESAKNWLIANGVSFNGNASAIYIVKSSRLIVRNTQDQLDLVDTIISSGGGQGPVQVEIESKFVEIQQTNLKELSFDWLLGQFNAPATKNVFLGGGTSGTAPALNPSDFPFVNGGVPVGNNPLTAGNRSGNLAISANAIDALLFPISGSSQVAPAIGAISGVFTDPQFQLVIRALNQKKGVDLLSSPKVTTKSGQRAVIEIIREFRYPTEFTPPQIPQTFGNTGAGILGGGAATTGSFPVTPTTPTAFETRNTGVTLEVEPVIGPDGYTIDLNLVPQVVEFEGFINYGSPITSSVTNPITGVSTQAVITPNVINQPIFSTRKVTTSVSVYDGSTVVLGGLIREDVQKVEDKVPIIGDIPIVGRLFRSSVDQHIKRNLIIFVTARLINAAGEPVRAEDEKEEVVDKITPPEIQPQELPLMPK</sequence>
<evidence type="ECO:0000313" key="8">
    <source>
        <dbReference type="EMBL" id="EDY17868.1"/>
    </source>
</evidence>
<feature type="domain" description="Type II/III secretion system secretin-like" evidence="7">
    <location>
        <begin position="633"/>
        <end position="845"/>
    </location>
</feature>
<dbReference type="Proteomes" id="UP000005824">
    <property type="component" value="Unassembled WGS sequence"/>
</dbReference>
<dbReference type="InterPro" id="IPR004846">
    <property type="entry name" value="T2SS/T3SS_dom"/>
</dbReference>
<evidence type="ECO:0000256" key="4">
    <source>
        <dbReference type="RuleBase" id="RU004003"/>
    </source>
</evidence>
<dbReference type="AlphaFoldDB" id="B4D6R7"/>
<proteinExistence type="inferred from homology"/>
<dbReference type="SUPFAM" id="SSF48452">
    <property type="entry name" value="TPR-like"/>
    <property type="match status" value="1"/>
</dbReference>
<reference evidence="8 9" key="1">
    <citation type="journal article" date="2011" name="J. Bacteriol.">
        <title>Genome sequence of Chthoniobacter flavus Ellin428, an aerobic heterotrophic soil bacterium.</title>
        <authorList>
            <person name="Kant R."/>
            <person name="van Passel M.W."/>
            <person name="Palva A."/>
            <person name="Lucas S."/>
            <person name="Lapidus A."/>
            <person name="Glavina Del Rio T."/>
            <person name="Dalin E."/>
            <person name="Tice H."/>
            <person name="Bruce D."/>
            <person name="Goodwin L."/>
            <person name="Pitluck S."/>
            <person name="Larimer F.W."/>
            <person name="Land M.L."/>
            <person name="Hauser L."/>
            <person name="Sangwan P."/>
            <person name="de Vos W.M."/>
            <person name="Janssen P.H."/>
            <person name="Smidt H."/>
        </authorList>
    </citation>
    <scope>NUCLEOTIDE SEQUENCE [LARGE SCALE GENOMIC DNA]</scope>
    <source>
        <strain evidence="8 9">Ellin428</strain>
    </source>
</reference>
<evidence type="ECO:0000256" key="6">
    <source>
        <dbReference type="SAM" id="SignalP"/>
    </source>
</evidence>